<proteinExistence type="predicted"/>
<dbReference type="EMBL" id="CP143423">
    <property type="protein sequence ID" value="WVX49481.1"/>
    <property type="molecule type" value="Genomic_DNA"/>
</dbReference>
<reference evidence="2" key="1">
    <citation type="submission" date="2024-01" db="EMBL/GenBank/DDBJ databases">
        <title>Roseobacter fucihabitans sp. nov., isolated from the brown alga Fucus spiralis.</title>
        <authorList>
            <person name="Hahnke S."/>
            <person name="Berger M."/>
            <person name="Schlingloff A."/>
            <person name="Athale I."/>
            <person name="Neumann-Schaal M."/>
            <person name="Adenaya A."/>
            <person name="Poehlein A."/>
            <person name="Daniel R."/>
            <person name="Pertersen J."/>
            <person name="Brinkhoff T."/>
        </authorList>
    </citation>
    <scope>NUCLEOTIDE SEQUENCE [LARGE SCALE GENOMIC DNA]</scope>
    <source>
        <strain evidence="2">B14</strain>
    </source>
</reference>
<gene>
    <name evidence="1" type="ORF">ROLI_025760</name>
</gene>
<dbReference type="RefSeq" id="WP_187429951.1">
    <property type="nucleotide sequence ID" value="NZ_CP143423.1"/>
</dbReference>
<evidence type="ECO:0000313" key="1">
    <source>
        <dbReference type="EMBL" id="WVX49481.1"/>
    </source>
</evidence>
<protein>
    <submittedName>
        <fullName evidence="1">Uncharacterized protein</fullName>
    </submittedName>
</protein>
<accession>A0ABZ2BVW9</accession>
<keyword evidence="2" id="KW-1185">Reference proteome</keyword>
<name>A0ABZ2BVW9_9RHOB</name>
<sequence>MEEVKKPVKSKKIDLKFWTIAGMIAAVLGFNIAETLVLDADEDDIGYARMIIPDTRVSNPLPGDVYVFNHDINDFVESKICSLQTYATVAPVEAKLSASNIWGAGVNKTMDSVGGWVGEKIIGLAKVDSPQKDWSYSKTHRPAVNAPMNPACLQTVVAMAANISLTPFVVDSIYEVHGGENVSKWVRFANPLMIDPSSCTQCPQPKTVRDIIGADAFTRMKVDWNIVEIN</sequence>
<evidence type="ECO:0000313" key="2">
    <source>
        <dbReference type="Proteomes" id="UP001318682"/>
    </source>
</evidence>
<organism evidence="1 2">
    <name type="scientific">Roseobacter fucihabitans</name>
    <dbReference type="NCBI Taxonomy" id="1537242"/>
    <lineage>
        <taxon>Bacteria</taxon>
        <taxon>Pseudomonadati</taxon>
        <taxon>Pseudomonadota</taxon>
        <taxon>Alphaproteobacteria</taxon>
        <taxon>Rhodobacterales</taxon>
        <taxon>Roseobacteraceae</taxon>
        <taxon>Roseobacter</taxon>
    </lineage>
</organism>
<dbReference type="Proteomes" id="UP001318682">
    <property type="component" value="Chromosome"/>
</dbReference>